<organism evidence="1 2">
    <name type="scientific">Hibiscus sabdariffa</name>
    <name type="common">roselle</name>
    <dbReference type="NCBI Taxonomy" id="183260"/>
    <lineage>
        <taxon>Eukaryota</taxon>
        <taxon>Viridiplantae</taxon>
        <taxon>Streptophyta</taxon>
        <taxon>Embryophyta</taxon>
        <taxon>Tracheophyta</taxon>
        <taxon>Spermatophyta</taxon>
        <taxon>Magnoliopsida</taxon>
        <taxon>eudicotyledons</taxon>
        <taxon>Gunneridae</taxon>
        <taxon>Pentapetalae</taxon>
        <taxon>rosids</taxon>
        <taxon>malvids</taxon>
        <taxon>Malvales</taxon>
        <taxon>Malvaceae</taxon>
        <taxon>Malvoideae</taxon>
        <taxon>Hibiscus</taxon>
    </lineage>
</organism>
<reference evidence="1 2" key="1">
    <citation type="journal article" date="2024" name="G3 (Bethesda)">
        <title>Genome assembly of Hibiscus sabdariffa L. provides insights into metabolisms of medicinal natural products.</title>
        <authorList>
            <person name="Kim T."/>
        </authorList>
    </citation>
    <scope>NUCLEOTIDE SEQUENCE [LARGE SCALE GENOMIC DNA]</scope>
    <source>
        <strain evidence="1">TK-2024</strain>
        <tissue evidence="1">Old leaves</tissue>
    </source>
</reference>
<proteinExistence type="predicted"/>
<accession>A0ABR2P403</accession>
<gene>
    <name evidence="1" type="ORF">V6N11_057938</name>
</gene>
<sequence>MVTLHYHKNKQQTCDEGRIRREKRGCQNAKFTYIDGETKEMKDAINESDSQHEARIKGAADDSVSRVPTFVVELEPISEIVKPILGKVKSGTIIEIGVEFMDHGFVTKDEEKTGDEGKM</sequence>
<dbReference type="EMBL" id="JBBPBN010000082">
    <property type="protein sequence ID" value="KAK8983185.1"/>
    <property type="molecule type" value="Genomic_DNA"/>
</dbReference>
<protein>
    <submittedName>
        <fullName evidence="1">Uncharacterized protein</fullName>
    </submittedName>
</protein>
<evidence type="ECO:0000313" key="1">
    <source>
        <dbReference type="EMBL" id="KAK8983185.1"/>
    </source>
</evidence>
<dbReference type="Proteomes" id="UP001396334">
    <property type="component" value="Unassembled WGS sequence"/>
</dbReference>
<evidence type="ECO:0000313" key="2">
    <source>
        <dbReference type="Proteomes" id="UP001396334"/>
    </source>
</evidence>
<keyword evidence="2" id="KW-1185">Reference proteome</keyword>
<name>A0ABR2P403_9ROSI</name>
<comment type="caution">
    <text evidence="1">The sequence shown here is derived from an EMBL/GenBank/DDBJ whole genome shotgun (WGS) entry which is preliminary data.</text>
</comment>